<evidence type="ECO:0008006" key="3">
    <source>
        <dbReference type="Google" id="ProtNLM"/>
    </source>
</evidence>
<evidence type="ECO:0000313" key="2">
    <source>
        <dbReference type="Proteomes" id="UP000034471"/>
    </source>
</evidence>
<organism evidence="1 2">
    <name type="scientific">Candidatus Roizmanbacteria bacterium GW2011_GWA2_37_7</name>
    <dbReference type="NCBI Taxonomy" id="1618481"/>
    <lineage>
        <taxon>Bacteria</taxon>
        <taxon>Candidatus Roizmaniibacteriota</taxon>
    </lineage>
</organism>
<reference evidence="1 2" key="1">
    <citation type="journal article" date="2015" name="Nature">
        <title>rRNA introns, odd ribosomes, and small enigmatic genomes across a large radiation of phyla.</title>
        <authorList>
            <person name="Brown C.T."/>
            <person name="Hug L.A."/>
            <person name="Thomas B.C."/>
            <person name="Sharon I."/>
            <person name="Castelle C.J."/>
            <person name="Singh A."/>
            <person name="Wilkins M.J."/>
            <person name="Williams K.H."/>
            <person name="Banfield J.F."/>
        </authorList>
    </citation>
    <scope>NUCLEOTIDE SEQUENCE [LARGE SCALE GENOMIC DNA]</scope>
</reference>
<accession>A0A0G0K9G2</accession>
<protein>
    <recommendedName>
        <fullName evidence="3">Radical SAM domain protein</fullName>
    </recommendedName>
</protein>
<dbReference type="AlphaFoldDB" id="A0A0G0K9G2"/>
<comment type="caution">
    <text evidence="1">The sequence shown here is derived from an EMBL/GenBank/DDBJ whole genome shotgun (WGS) entry which is preliminary data.</text>
</comment>
<name>A0A0G0K9G2_9BACT</name>
<dbReference type="Proteomes" id="UP000034471">
    <property type="component" value="Unassembled WGS sequence"/>
</dbReference>
<sequence length="442" mass="50433">MKEGEDAGSASIPRAYARGFESAVKLARAYIRQKYPLTGRGMELQNQTKDALCQNDLARLDQFAQYCLPTVEEPKLELFEPLNIPKEFESLVFGHDLNTIQSHQGCTWQCTHCAFSTPNKIETMPYSAVLQIGQKKALFEDALRERMGNWLYTVHVRNEISNYNMYNPTQNDIDRMKAGGAAILFFNDPLSKLLPPDTFKMGFPVEKSDFELDPVSTYYDSEPLEYMDPNFLHKDGRPANFGDVWKALATTSRTVYITTAGWRSGNMNAIDSIGTLIDMKKILGAPSIIFRLSVNQFHPIARKSYSSYILFLQRIYDTIKSLGPQFSIIVPKDDMYDEYFVQNVVGPFQKYVEESEADDYDRVSLKVMGRLSRRHGRMADGRHQEDNDVDNSAGFLIRPTGQIKFRPFSDNSAFIFNKQVRKPKPESSFETMPNIPPLFTLS</sequence>
<proteinExistence type="predicted"/>
<evidence type="ECO:0000313" key="1">
    <source>
        <dbReference type="EMBL" id="KKQ37226.1"/>
    </source>
</evidence>
<gene>
    <name evidence="1" type="ORF">US54_C0040G0002</name>
</gene>
<dbReference type="EMBL" id="LBTJ01000040">
    <property type="protein sequence ID" value="KKQ37226.1"/>
    <property type="molecule type" value="Genomic_DNA"/>
</dbReference>